<sequence length="58" mass="6539">MLDNWKQGDSPVEKHRQLYPSCSFVHTLLSASLPSPTKNTAPVRNKASPCTQDDKKRE</sequence>
<dbReference type="EMBL" id="LZPO01010134">
    <property type="protein sequence ID" value="OBS81707.1"/>
    <property type="molecule type" value="Genomic_DNA"/>
</dbReference>
<keyword evidence="1" id="KW-0053">Apoptosis</keyword>
<dbReference type="SUPFAM" id="SSF57924">
    <property type="entry name" value="Inhibitor of apoptosis (IAP) repeat"/>
    <property type="match status" value="1"/>
</dbReference>
<dbReference type="PROSITE" id="PS50143">
    <property type="entry name" value="BIR_REPEAT_2"/>
    <property type="match status" value="1"/>
</dbReference>
<dbReference type="GO" id="GO:0006915">
    <property type="term" value="P:apoptotic process"/>
    <property type="evidence" value="ECO:0007669"/>
    <property type="project" value="UniProtKB-KW"/>
</dbReference>
<keyword evidence="4" id="KW-1185">Reference proteome</keyword>
<dbReference type="InterPro" id="IPR001370">
    <property type="entry name" value="BIR_rpt"/>
</dbReference>
<accession>A0A1A6HVE0</accession>
<feature type="region of interest" description="Disordered" evidence="2">
    <location>
        <begin position="33"/>
        <end position="58"/>
    </location>
</feature>
<reference evidence="3 4" key="1">
    <citation type="submission" date="2016-06" db="EMBL/GenBank/DDBJ databases">
        <title>The Draft Genome Sequence and Annotation of the Desert Woodrat Neotoma lepida.</title>
        <authorList>
            <person name="Campbell M."/>
            <person name="Oakeson K.F."/>
            <person name="Yandell M."/>
            <person name="Halpert J.R."/>
            <person name="Dearing D."/>
        </authorList>
    </citation>
    <scope>NUCLEOTIDE SEQUENCE [LARGE SCALE GENOMIC DNA]</scope>
    <source>
        <strain evidence="3">417</strain>
        <tissue evidence="3">Liver</tissue>
    </source>
</reference>
<dbReference type="Gene3D" id="1.10.1170.10">
    <property type="entry name" value="Inhibitor Of Apoptosis Protein (2mihbC-IAP-1), Chain A"/>
    <property type="match status" value="1"/>
</dbReference>
<protein>
    <submittedName>
        <fullName evidence="3">Uncharacterized protein</fullName>
    </submittedName>
</protein>
<feature type="compositionally biased region" description="Polar residues" evidence="2">
    <location>
        <begin position="33"/>
        <end position="42"/>
    </location>
</feature>
<dbReference type="Pfam" id="PF00653">
    <property type="entry name" value="BIR"/>
    <property type="match status" value="1"/>
</dbReference>
<evidence type="ECO:0000313" key="4">
    <source>
        <dbReference type="Proteomes" id="UP000092124"/>
    </source>
</evidence>
<proteinExistence type="predicted"/>
<comment type="caution">
    <text evidence="3">The sequence shown here is derived from an EMBL/GenBank/DDBJ whole genome shotgun (WGS) entry which is preliminary data.</text>
</comment>
<feature type="non-terminal residue" evidence="3">
    <location>
        <position position="58"/>
    </location>
</feature>
<evidence type="ECO:0000256" key="2">
    <source>
        <dbReference type="SAM" id="MobiDB-lite"/>
    </source>
</evidence>
<evidence type="ECO:0000256" key="1">
    <source>
        <dbReference type="ARBA" id="ARBA00022703"/>
    </source>
</evidence>
<gene>
    <name evidence="3" type="ORF">A6R68_24303</name>
</gene>
<organism evidence="3 4">
    <name type="scientific">Neotoma lepida</name>
    <name type="common">Desert woodrat</name>
    <dbReference type="NCBI Taxonomy" id="56216"/>
    <lineage>
        <taxon>Eukaryota</taxon>
        <taxon>Metazoa</taxon>
        <taxon>Chordata</taxon>
        <taxon>Craniata</taxon>
        <taxon>Vertebrata</taxon>
        <taxon>Euteleostomi</taxon>
        <taxon>Mammalia</taxon>
        <taxon>Eutheria</taxon>
        <taxon>Euarchontoglires</taxon>
        <taxon>Glires</taxon>
        <taxon>Rodentia</taxon>
        <taxon>Myomorpha</taxon>
        <taxon>Muroidea</taxon>
        <taxon>Cricetidae</taxon>
        <taxon>Neotominae</taxon>
        <taxon>Neotoma</taxon>
    </lineage>
</organism>
<dbReference type="STRING" id="56216.A0A1A6HVE0"/>
<name>A0A1A6HVE0_NEOLE</name>
<dbReference type="AlphaFoldDB" id="A0A1A6HVE0"/>
<evidence type="ECO:0000313" key="3">
    <source>
        <dbReference type="EMBL" id="OBS81707.1"/>
    </source>
</evidence>
<dbReference type="Proteomes" id="UP000092124">
    <property type="component" value="Unassembled WGS sequence"/>
</dbReference>